<dbReference type="Proteomes" id="UP001303946">
    <property type="component" value="Chromosome"/>
</dbReference>
<protein>
    <submittedName>
        <fullName evidence="1">Uncharacterized protein</fullName>
    </submittedName>
</protein>
<proteinExistence type="predicted"/>
<name>A0ABZ0CLN8_9BURK</name>
<dbReference type="RefSeq" id="WP_316697964.1">
    <property type="nucleotide sequence ID" value="NZ_CP136336.1"/>
</dbReference>
<dbReference type="EMBL" id="CP136336">
    <property type="protein sequence ID" value="WOB05887.1"/>
    <property type="molecule type" value="Genomic_DNA"/>
</dbReference>
<keyword evidence="2" id="KW-1185">Reference proteome</keyword>
<sequence length="68" mass="7625">MDLNVTLALAGLLSPNKLNLSQQEEYLDQVEARLLLPSPLEEAFFAERRRRGVGVGMDDDGRIVFQHA</sequence>
<evidence type="ECO:0000313" key="2">
    <source>
        <dbReference type="Proteomes" id="UP001303946"/>
    </source>
</evidence>
<reference evidence="1 2" key="1">
    <citation type="submission" date="2023-10" db="EMBL/GenBank/DDBJ databases">
        <title>Bacteria for the degradation of biodegradable plastic PBAT(Polybutylene adipate terephthalate).</title>
        <authorList>
            <person name="Weon H.-Y."/>
            <person name="Yeon J."/>
        </authorList>
    </citation>
    <scope>NUCLEOTIDE SEQUENCE [LARGE SCALE GENOMIC DNA]</scope>
    <source>
        <strain evidence="1 2">SBD 7-3</strain>
    </source>
</reference>
<accession>A0ABZ0CLN8</accession>
<evidence type="ECO:0000313" key="1">
    <source>
        <dbReference type="EMBL" id="WOB05887.1"/>
    </source>
</evidence>
<organism evidence="1 2">
    <name type="scientific">Piscinibacter gummiphilus</name>
    <dbReference type="NCBI Taxonomy" id="946333"/>
    <lineage>
        <taxon>Bacteria</taxon>
        <taxon>Pseudomonadati</taxon>
        <taxon>Pseudomonadota</taxon>
        <taxon>Betaproteobacteria</taxon>
        <taxon>Burkholderiales</taxon>
        <taxon>Sphaerotilaceae</taxon>
        <taxon>Piscinibacter</taxon>
    </lineage>
</organism>
<gene>
    <name evidence="1" type="ORF">RXV79_13240</name>
</gene>